<feature type="region of interest" description="Disordered" evidence="4">
    <location>
        <begin position="557"/>
        <end position="797"/>
    </location>
</feature>
<dbReference type="InterPro" id="IPR041973">
    <property type="entry name" value="KOW_Spt5_1"/>
</dbReference>
<dbReference type="Gene3D" id="2.30.30.30">
    <property type="match status" value="2"/>
</dbReference>
<dbReference type="SMART" id="SM00343">
    <property type="entry name" value="ZnF_C2HC"/>
    <property type="match status" value="7"/>
</dbReference>
<comment type="subcellular location">
    <subcellularLocation>
        <location evidence="1">Nucleus</location>
    </subcellularLocation>
</comment>
<evidence type="ECO:0000259" key="5">
    <source>
        <dbReference type="PROSITE" id="PS50158"/>
    </source>
</evidence>
<dbReference type="SMART" id="SM00739">
    <property type="entry name" value="KOW"/>
    <property type="match status" value="3"/>
</dbReference>
<dbReference type="InterPro" id="IPR005100">
    <property type="entry name" value="NGN-domain"/>
</dbReference>
<feature type="compositionally biased region" description="Basic and acidic residues" evidence="4">
    <location>
        <begin position="760"/>
        <end position="776"/>
    </location>
</feature>
<evidence type="ECO:0000256" key="2">
    <source>
        <dbReference type="ARBA" id="ARBA00023242"/>
    </source>
</evidence>
<reference evidence="7" key="1">
    <citation type="submission" date="2019-07" db="EMBL/GenBank/DDBJ databases">
        <title>De Novo Assembly of kiwifruit Actinidia rufa.</title>
        <authorList>
            <person name="Sugita-Konishi S."/>
            <person name="Sato K."/>
            <person name="Mori E."/>
            <person name="Abe Y."/>
            <person name="Kisaki G."/>
            <person name="Hamano K."/>
            <person name="Suezawa K."/>
            <person name="Otani M."/>
            <person name="Fukuda T."/>
            <person name="Manabe T."/>
            <person name="Gomi K."/>
            <person name="Tabuchi M."/>
            <person name="Akimitsu K."/>
            <person name="Kataoka I."/>
        </authorList>
    </citation>
    <scope>NUCLEOTIDE SEQUENCE [LARGE SCALE GENOMIC DNA]</scope>
    <source>
        <strain evidence="7">cv. Fuchu</strain>
    </source>
</reference>
<dbReference type="SUPFAM" id="SSF57756">
    <property type="entry name" value="Retrovirus zinc finger-like domains"/>
    <property type="match status" value="4"/>
</dbReference>
<feature type="domain" description="CCHC-type" evidence="5">
    <location>
        <begin position="933"/>
        <end position="948"/>
    </location>
</feature>
<dbReference type="EMBL" id="BJWL01000461">
    <property type="protein sequence ID" value="GFS46088.1"/>
    <property type="molecule type" value="Genomic_DNA"/>
</dbReference>
<dbReference type="PANTHER" id="PTHR11125:SF8">
    <property type="entry name" value="PROTEIN RNA-DIRECTED DNA METHYLATION 3"/>
    <property type="match status" value="1"/>
</dbReference>
<feature type="domain" description="CCHC-type" evidence="5">
    <location>
        <begin position="1450"/>
        <end position="1465"/>
    </location>
</feature>
<accession>A0A7J0DZP5</accession>
<feature type="compositionally biased region" description="Polar residues" evidence="4">
    <location>
        <begin position="1028"/>
        <end position="1038"/>
    </location>
</feature>
<dbReference type="Gene3D" id="4.10.60.10">
    <property type="entry name" value="Zinc finger, CCHC-type"/>
    <property type="match status" value="7"/>
</dbReference>
<gene>
    <name evidence="6" type="ORF">Acr_00g0100090</name>
</gene>
<dbReference type="FunFam" id="3.30.70.940:FF:000016">
    <property type="entry name" value="Uncharacterized protein"/>
    <property type="match status" value="1"/>
</dbReference>
<feature type="compositionally biased region" description="Low complexity" evidence="4">
    <location>
        <begin position="466"/>
        <end position="478"/>
    </location>
</feature>
<keyword evidence="7" id="KW-1185">Reference proteome</keyword>
<dbReference type="FunFam" id="2.30.30.30:FF:000053">
    <property type="entry name" value="Protein RNA-directed DNA methylation 3"/>
    <property type="match status" value="1"/>
</dbReference>
<dbReference type="InterPro" id="IPR005824">
    <property type="entry name" value="KOW"/>
</dbReference>
<dbReference type="OrthoDB" id="28901at2759"/>
<keyword evidence="2" id="KW-0539">Nucleus</keyword>
<dbReference type="GO" id="GO:0006368">
    <property type="term" value="P:transcription elongation by RNA polymerase II"/>
    <property type="evidence" value="ECO:0007669"/>
    <property type="project" value="TreeGrafter"/>
</dbReference>
<dbReference type="Pfam" id="PF23042">
    <property type="entry name" value="KOW1_SPT5"/>
    <property type="match status" value="1"/>
</dbReference>
<dbReference type="InterPro" id="IPR041977">
    <property type="entry name" value="KOW_Spt5_4"/>
</dbReference>
<feature type="compositionally biased region" description="Gly residues" evidence="4">
    <location>
        <begin position="1002"/>
        <end position="1016"/>
    </location>
</feature>
<feature type="compositionally biased region" description="Polar residues" evidence="4">
    <location>
        <begin position="1389"/>
        <end position="1404"/>
    </location>
</feature>
<dbReference type="Pfam" id="PF00098">
    <property type="entry name" value="zf-CCHC"/>
    <property type="match status" value="7"/>
</dbReference>
<dbReference type="PANTHER" id="PTHR11125">
    <property type="entry name" value="SUPPRESSOR OF TY 5"/>
    <property type="match status" value="1"/>
</dbReference>
<keyword evidence="3" id="KW-0479">Metal-binding</keyword>
<dbReference type="InterPro" id="IPR001878">
    <property type="entry name" value="Znf_CCHC"/>
</dbReference>
<feature type="compositionally biased region" description="Low complexity" evidence="4">
    <location>
        <begin position="1167"/>
        <end position="1190"/>
    </location>
</feature>
<dbReference type="Pfam" id="PF23291">
    <property type="entry name" value="KOW4_SPT5"/>
    <property type="match status" value="1"/>
</dbReference>
<dbReference type="InterPro" id="IPR039385">
    <property type="entry name" value="NGN_Euk"/>
</dbReference>
<dbReference type="Proteomes" id="UP000585474">
    <property type="component" value="Unassembled WGS sequence"/>
</dbReference>
<keyword evidence="3" id="KW-0862">Zinc</keyword>
<dbReference type="PROSITE" id="PS50158">
    <property type="entry name" value="ZF_CCHC"/>
    <property type="match status" value="7"/>
</dbReference>
<feature type="compositionally biased region" description="Polar residues" evidence="4">
    <location>
        <begin position="675"/>
        <end position="687"/>
    </location>
</feature>
<dbReference type="CDD" id="cd06084">
    <property type="entry name" value="KOW_Spt5_4"/>
    <property type="match status" value="1"/>
</dbReference>
<feature type="domain" description="CCHC-type" evidence="5">
    <location>
        <begin position="957"/>
        <end position="971"/>
    </location>
</feature>
<feature type="region of interest" description="Disordered" evidence="4">
    <location>
        <begin position="460"/>
        <end position="486"/>
    </location>
</feature>
<dbReference type="CDD" id="cd06081">
    <property type="entry name" value="KOW_Spt5_1"/>
    <property type="match status" value="1"/>
</dbReference>
<feature type="domain" description="CCHC-type" evidence="5">
    <location>
        <begin position="1515"/>
        <end position="1530"/>
    </location>
</feature>
<feature type="compositionally biased region" description="Low complexity" evidence="4">
    <location>
        <begin position="787"/>
        <end position="797"/>
    </location>
</feature>
<dbReference type="Pfam" id="PF03439">
    <property type="entry name" value="Spt5-NGN"/>
    <property type="match status" value="1"/>
</dbReference>
<feature type="compositionally biased region" description="Polar residues" evidence="4">
    <location>
        <begin position="634"/>
        <end position="651"/>
    </location>
</feature>
<dbReference type="Gene3D" id="3.30.70.940">
    <property type="entry name" value="NusG, N-terminal domain"/>
    <property type="match status" value="1"/>
</dbReference>
<organism evidence="6 7">
    <name type="scientific">Actinidia rufa</name>
    <dbReference type="NCBI Taxonomy" id="165716"/>
    <lineage>
        <taxon>Eukaryota</taxon>
        <taxon>Viridiplantae</taxon>
        <taxon>Streptophyta</taxon>
        <taxon>Embryophyta</taxon>
        <taxon>Tracheophyta</taxon>
        <taxon>Spermatophyta</taxon>
        <taxon>Magnoliopsida</taxon>
        <taxon>eudicotyledons</taxon>
        <taxon>Gunneridae</taxon>
        <taxon>Pentapetalae</taxon>
        <taxon>asterids</taxon>
        <taxon>Ericales</taxon>
        <taxon>Actinidiaceae</taxon>
        <taxon>Actinidia</taxon>
    </lineage>
</organism>
<dbReference type="GO" id="GO:0032784">
    <property type="term" value="P:regulation of DNA-templated transcription elongation"/>
    <property type="evidence" value="ECO:0007669"/>
    <property type="project" value="InterPro"/>
</dbReference>
<feature type="domain" description="CCHC-type" evidence="5">
    <location>
        <begin position="987"/>
        <end position="1002"/>
    </location>
</feature>
<dbReference type="Pfam" id="PF23037">
    <property type="entry name" value="KOWx_SPT5"/>
    <property type="match status" value="1"/>
</dbReference>
<evidence type="ECO:0000256" key="4">
    <source>
        <dbReference type="SAM" id="MobiDB-lite"/>
    </source>
</evidence>
<feature type="region of interest" description="Disordered" evidence="4">
    <location>
        <begin position="282"/>
        <end position="326"/>
    </location>
</feature>
<feature type="compositionally biased region" description="Gly residues" evidence="4">
    <location>
        <begin position="1426"/>
        <end position="1443"/>
    </location>
</feature>
<dbReference type="GO" id="GO:0032044">
    <property type="term" value="C:DSIF complex"/>
    <property type="evidence" value="ECO:0007669"/>
    <property type="project" value="TreeGrafter"/>
</dbReference>
<dbReference type="InterPro" id="IPR036875">
    <property type="entry name" value="Znf_CCHC_sf"/>
</dbReference>
<feature type="compositionally biased region" description="Polar residues" evidence="4">
    <location>
        <begin position="1296"/>
        <end position="1312"/>
    </location>
</feature>
<dbReference type="InterPro" id="IPR039659">
    <property type="entry name" value="SPT5"/>
</dbReference>
<dbReference type="GO" id="GO:0008270">
    <property type="term" value="F:zinc ion binding"/>
    <property type="evidence" value="ECO:0007669"/>
    <property type="project" value="UniProtKB-KW"/>
</dbReference>
<feature type="compositionally biased region" description="Low complexity" evidence="4">
    <location>
        <begin position="583"/>
        <end position="618"/>
    </location>
</feature>
<name>A0A7J0DZP5_9ERIC</name>
<feature type="domain" description="CCHC-type" evidence="5">
    <location>
        <begin position="1486"/>
        <end position="1501"/>
    </location>
</feature>
<dbReference type="CDD" id="cd09888">
    <property type="entry name" value="NGN_Euk"/>
    <property type="match status" value="1"/>
</dbReference>
<dbReference type="InterPro" id="IPR057936">
    <property type="entry name" value="KOWx_Spt5"/>
</dbReference>
<keyword evidence="3" id="KW-0863">Zinc-finger</keyword>
<proteinExistence type="predicted"/>
<feature type="compositionally biased region" description="Low complexity" evidence="4">
    <location>
        <begin position="1082"/>
        <end position="1095"/>
    </location>
</feature>
<dbReference type="GO" id="GO:0003729">
    <property type="term" value="F:mRNA binding"/>
    <property type="evidence" value="ECO:0007669"/>
    <property type="project" value="TreeGrafter"/>
</dbReference>
<evidence type="ECO:0000313" key="6">
    <source>
        <dbReference type="EMBL" id="GFS46088.1"/>
    </source>
</evidence>
<feature type="region of interest" description="Disordered" evidence="4">
    <location>
        <begin position="1001"/>
        <end position="1443"/>
    </location>
</feature>
<evidence type="ECO:0000256" key="1">
    <source>
        <dbReference type="ARBA" id="ARBA00004123"/>
    </source>
</evidence>
<feature type="domain" description="CCHC-type" evidence="5">
    <location>
        <begin position="907"/>
        <end position="922"/>
    </location>
</feature>
<dbReference type="InterPro" id="IPR014722">
    <property type="entry name" value="Rib_uL2_dom2"/>
</dbReference>
<sequence length="1533" mass="157973">MLEERYKPGSSFVTYAEDAFGAKSSYEGNVVIPSSKDPTIWKVKCMVGRERHSAFCLMQKYVDVLSLGTKLQIISAFALENVKGFIYIEAERQFDINEACKGLCTIYSSRVASVPKNEVSHLFSVRSKCNEVSVGTWARVKNGKYKGDLAQVVAVNDARKKATVKLIPRIDMQAMAEKYGGGIASKKTATPTPRLIRSSELEEFRPLIQYRRDRDTGLAFEVLDGHQLKDGYLYKKVSLDSLSFWSVMPSEDELLKFEPAQKDESDCQEWLTQLFGEPIKKTSMNCDKGSGKGEDGKGGGGKGEGGKRGGGKGGGGKGEGSSSSSKASSFEVHDLVLFGRKDFGVIVGTEKDDYYKILKEGSEGPLVMTVEVHQLKNGCFDKKFTALDHRMKIISVNDMVRVLEGPLQGRQGIAKHIYRGIIFLYDENEQDNGGYISVANPRFVRKLNFTMMHGGESGIPDFEDGLSSPKSPLSPKKPWQAKENSSNFNRDDKDGMFFIGQSLRIRVGPLKGYLCRVMAVRRTDVTVKLDSQQKILTGLVMLKVSIFAEVREKSSSISLGDNSESGKPFDLLGTQDGSGDWMAATGTSTEGAGGPSTERSPWPAFSSSSFSVQPESNFANDTSKDGDDAWASKATPNQNSSWGSAATNSDQVGGWGKSKILSGGEAGTSKDAGDTWSSATAGNTVNSWGKAKDGGSEKTAWGSAGGSSVQPEAEASGWKKASSVDGGQTESLGKKESATGWGKSMDGAGKGAEDNSWGKATEKSISKDDSNGRKTENQTGAWGSAGGSSWSNQAGGSAWMEDLVVGRKTRPMREGEEEVAREGGMLASSVGKRDTWQGNVLRVAEVAAVVGMLASSVGKRDTWQGSALRVVEVVAIVGMLASSAGKRDIWQGTALRAVAVAVGKGACFKCGETGHMARDCTQGGGGGGGKGACFKCGETGHMARECPQGGGGGGNACFKCGEMGHMARECPHGGGGGRYGGGGGNACFKCGEMGHMARECSQGGGGGRYGSKGGDGIPENSWGKGAENWSSRDGSSGSKAAWSSVAESKNQTGGWGSSGGKPSQSDAEAKIATNGGWGSAGGSSATSGAWGSVGVNSAQSDTEAKKATSGGWGSAGGKSATSGGWGSSGGNTGQSEAEEGGWKKGTSGGWGTAGGKPAQSDAEAKMATSSGWGSAGGSSATSGAWGSAGANSTQSDAEAKKATSGGWGNASGKSATSGGWGSAGGNSAQSDAEAKKATSGRWGSAGGNSVQSDAEAKKSTTGGWVQSDAEAKKATSGGWGSAGGSLAQSDAEATGWKTSTSVNAGQSESWGTTKKDGATGWGKPGHPQETSTGKGTEEPSCGKAAEKWNSRGDSNGSKAVWSSSTSAPESKTGGWGNNTGESTWKKQQDGGSSWSNQGGESWSKQMDVDTEDSKTRTGQNDSWGKPSGGSGGFGGRGSGGGRGRGGGNACFKCGEMGHMARECPQGGGGGGGRYGSGGGSGGGNACFKCGETGHMVRECPQGGGGGRYGGGGNACFKCGENGHMARECPQGGW</sequence>
<dbReference type="GO" id="GO:0006357">
    <property type="term" value="P:regulation of transcription by RNA polymerase II"/>
    <property type="evidence" value="ECO:0007669"/>
    <property type="project" value="InterPro"/>
</dbReference>
<dbReference type="InterPro" id="IPR036735">
    <property type="entry name" value="NGN_dom_sf"/>
</dbReference>
<protein>
    <submittedName>
        <fullName evidence="6">Kow domain-containing transcription factor 1</fullName>
    </submittedName>
</protein>
<evidence type="ECO:0000313" key="7">
    <source>
        <dbReference type="Proteomes" id="UP000585474"/>
    </source>
</evidence>
<feature type="compositionally biased region" description="Polar residues" evidence="4">
    <location>
        <begin position="1351"/>
        <end position="1369"/>
    </location>
</feature>
<evidence type="ECO:0000256" key="3">
    <source>
        <dbReference type="PROSITE-ProRule" id="PRU00047"/>
    </source>
</evidence>
<comment type="caution">
    <text evidence="6">The sequence shown here is derived from an EMBL/GenBank/DDBJ whole genome shotgun (WGS) entry which is preliminary data.</text>
</comment>
<feature type="compositionally biased region" description="Gly residues" evidence="4">
    <location>
        <begin position="1123"/>
        <end position="1132"/>
    </location>
</feature>